<dbReference type="AlphaFoldDB" id="A0AAV4VLR0"/>
<organism evidence="1 2">
    <name type="scientific">Caerostris darwini</name>
    <dbReference type="NCBI Taxonomy" id="1538125"/>
    <lineage>
        <taxon>Eukaryota</taxon>
        <taxon>Metazoa</taxon>
        <taxon>Ecdysozoa</taxon>
        <taxon>Arthropoda</taxon>
        <taxon>Chelicerata</taxon>
        <taxon>Arachnida</taxon>
        <taxon>Araneae</taxon>
        <taxon>Araneomorphae</taxon>
        <taxon>Entelegynae</taxon>
        <taxon>Araneoidea</taxon>
        <taxon>Araneidae</taxon>
        <taxon>Caerostris</taxon>
    </lineage>
</organism>
<dbReference type="EMBL" id="BPLQ01013231">
    <property type="protein sequence ID" value="GIY70786.1"/>
    <property type="molecule type" value="Genomic_DNA"/>
</dbReference>
<gene>
    <name evidence="1" type="ORF">CDAR_73511</name>
</gene>
<dbReference type="Proteomes" id="UP001054837">
    <property type="component" value="Unassembled WGS sequence"/>
</dbReference>
<protein>
    <submittedName>
        <fullName evidence="1">Uncharacterized protein</fullName>
    </submittedName>
</protein>
<name>A0AAV4VLR0_9ARAC</name>
<evidence type="ECO:0000313" key="2">
    <source>
        <dbReference type="Proteomes" id="UP001054837"/>
    </source>
</evidence>
<accession>A0AAV4VLR0</accession>
<keyword evidence="2" id="KW-1185">Reference proteome</keyword>
<proteinExistence type="predicted"/>
<evidence type="ECO:0000313" key="1">
    <source>
        <dbReference type="EMBL" id="GIY70786.1"/>
    </source>
</evidence>
<sequence length="110" mass="12803">MVNHFMNSRFSIALKCVIRGCTFTSFRVSFPSMTSGRGRPSFFFFETGGKTYSAYRFIMSRLCTIMYTIVGLTSKEHSFFSFDVINIGYGLRRINNISNMYFNLDKKSFR</sequence>
<comment type="caution">
    <text evidence="1">The sequence shown here is derived from an EMBL/GenBank/DDBJ whole genome shotgun (WGS) entry which is preliminary data.</text>
</comment>
<reference evidence="1 2" key="1">
    <citation type="submission" date="2021-06" db="EMBL/GenBank/DDBJ databases">
        <title>Caerostris darwini draft genome.</title>
        <authorList>
            <person name="Kono N."/>
            <person name="Arakawa K."/>
        </authorList>
    </citation>
    <scope>NUCLEOTIDE SEQUENCE [LARGE SCALE GENOMIC DNA]</scope>
</reference>